<comment type="caution">
    <text evidence="13">The sequence shown here is derived from an EMBL/GenBank/DDBJ whole genome shotgun (WGS) entry which is preliminary data.</text>
</comment>
<dbReference type="EMBL" id="SMYL01000008">
    <property type="protein sequence ID" value="TDK63792.1"/>
    <property type="molecule type" value="Genomic_DNA"/>
</dbReference>
<accession>A0A4R5VWY7</accession>
<gene>
    <name evidence="13" type="ORF">E2I14_14615</name>
</gene>
<keyword evidence="7" id="KW-0653">Protein transport</keyword>
<protein>
    <submittedName>
        <fullName evidence="13">TonB family protein</fullName>
    </submittedName>
</protein>
<dbReference type="GO" id="GO:0055085">
    <property type="term" value="P:transmembrane transport"/>
    <property type="evidence" value="ECO:0007669"/>
    <property type="project" value="InterPro"/>
</dbReference>
<name>A0A4R5VWY7_9BURK</name>
<evidence type="ECO:0000256" key="6">
    <source>
        <dbReference type="ARBA" id="ARBA00022692"/>
    </source>
</evidence>
<dbReference type="Gene3D" id="3.30.1150.10">
    <property type="match status" value="1"/>
</dbReference>
<evidence type="ECO:0000259" key="12">
    <source>
        <dbReference type="PROSITE" id="PS52015"/>
    </source>
</evidence>
<feature type="domain" description="TonB C-terminal" evidence="12">
    <location>
        <begin position="141"/>
        <end position="230"/>
    </location>
</feature>
<dbReference type="GO" id="GO:0005886">
    <property type="term" value="C:plasma membrane"/>
    <property type="evidence" value="ECO:0007669"/>
    <property type="project" value="UniProtKB-SubCell"/>
</dbReference>
<evidence type="ECO:0000313" key="13">
    <source>
        <dbReference type="EMBL" id="TDK63792.1"/>
    </source>
</evidence>
<keyword evidence="9 11" id="KW-0472">Membrane</keyword>
<evidence type="ECO:0000256" key="11">
    <source>
        <dbReference type="SAM" id="Phobius"/>
    </source>
</evidence>
<evidence type="ECO:0000256" key="8">
    <source>
        <dbReference type="ARBA" id="ARBA00022989"/>
    </source>
</evidence>
<evidence type="ECO:0000256" key="9">
    <source>
        <dbReference type="ARBA" id="ARBA00023136"/>
    </source>
</evidence>
<reference evidence="13 14" key="1">
    <citation type="submission" date="2019-03" db="EMBL/GenBank/DDBJ databases">
        <title>Sapientia aquatica gen. nov., sp. nov., isolated from a crater lake.</title>
        <authorList>
            <person name="Felfoldi T."/>
            <person name="Szabo A."/>
            <person name="Toth E."/>
            <person name="Schumann P."/>
            <person name="Keki Z."/>
            <person name="Marialigeti K."/>
            <person name="Mathe I."/>
        </authorList>
    </citation>
    <scope>NUCLEOTIDE SEQUENCE [LARGE SCALE GENOMIC DNA]</scope>
    <source>
        <strain evidence="13 14">SA-152</strain>
    </source>
</reference>
<feature type="compositionally biased region" description="Basic and acidic residues" evidence="10">
    <location>
        <begin position="62"/>
        <end position="77"/>
    </location>
</feature>
<dbReference type="PANTHER" id="PTHR33446">
    <property type="entry name" value="PROTEIN TONB-RELATED"/>
    <property type="match status" value="1"/>
</dbReference>
<feature type="transmembrane region" description="Helical" evidence="11">
    <location>
        <begin position="20"/>
        <end position="40"/>
    </location>
</feature>
<evidence type="ECO:0000256" key="5">
    <source>
        <dbReference type="ARBA" id="ARBA00022519"/>
    </source>
</evidence>
<proteinExistence type="inferred from homology"/>
<evidence type="ECO:0000256" key="4">
    <source>
        <dbReference type="ARBA" id="ARBA00022475"/>
    </source>
</evidence>
<dbReference type="InterPro" id="IPR037682">
    <property type="entry name" value="TonB_C"/>
</dbReference>
<dbReference type="AlphaFoldDB" id="A0A4R5VWY7"/>
<evidence type="ECO:0000256" key="10">
    <source>
        <dbReference type="SAM" id="MobiDB-lite"/>
    </source>
</evidence>
<dbReference type="Pfam" id="PF03544">
    <property type="entry name" value="TonB_C"/>
    <property type="match status" value="1"/>
</dbReference>
<organism evidence="13 14">
    <name type="scientific">Sapientia aquatica</name>
    <dbReference type="NCBI Taxonomy" id="1549640"/>
    <lineage>
        <taxon>Bacteria</taxon>
        <taxon>Pseudomonadati</taxon>
        <taxon>Pseudomonadota</taxon>
        <taxon>Betaproteobacteria</taxon>
        <taxon>Burkholderiales</taxon>
        <taxon>Oxalobacteraceae</taxon>
        <taxon>Sapientia</taxon>
    </lineage>
</organism>
<comment type="subcellular location">
    <subcellularLocation>
        <location evidence="1">Cell inner membrane</location>
        <topology evidence="1">Single-pass membrane protein</topology>
        <orientation evidence="1">Periplasmic side</orientation>
    </subcellularLocation>
</comment>
<evidence type="ECO:0000256" key="3">
    <source>
        <dbReference type="ARBA" id="ARBA00022448"/>
    </source>
</evidence>
<dbReference type="InterPro" id="IPR051045">
    <property type="entry name" value="TonB-dependent_transducer"/>
</dbReference>
<dbReference type="RefSeq" id="WP_133329822.1">
    <property type="nucleotide sequence ID" value="NZ_SMYL01000008.1"/>
</dbReference>
<dbReference type="InterPro" id="IPR006260">
    <property type="entry name" value="TonB/TolA_C"/>
</dbReference>
<dbReference type="OrthoDB" id="8781890at2"/>
<dbReference type="PRINTS" id="PR01217">
    <property type="entry name" value="PRICHEXTENSN"/>
</dbReference>
<feature type="region of interest" description="Disordered" evidence="10">
    <location>
        <begin position="56"/>
        <end position="102"/>
    </location>
</feature>
<keyword evidence="4" id="KW-1003">Cell membrane</keyword>
<keyword evidence="5" id="KW-0997">Cell inner membrane</keyword>
<sequence length="230" mass="24316">MSDLTYEAIPTQGKSSATQAFGLALLIEVALVAGVAGLLASSSAIQAAHEPVPLTLAQAEPEPEKKPDPKPEPKPEPVKMVSKVAPPKTPTPPQQPVVTEPTPPLAAVESDVQTAFAQPAPVKASPPPQPPTTGKVDPNAEYAGKVHEAVQAAYFYPAAAAAMRFSGRVRVEFQLKDGHVTESHVLQTCGIGLFDKAALQAVQVAHYPAPPEQLRGQDLHYQIWVELATH</sequence>
<evidence type="ECO:0000256" key="1">
    <source>
        <dbReference type="ARBA" id="ARBA00004383"/>
    </source>
</evidence>
<evidence type="ECO:0000256" key="2">
    <source>
        <dbReference type="ARBA" id="ARBA00006555"/>
    </source>
</evidence>
<dbReference type="PROSITE" id="PS52015">
    <property type="entry name" value="TONB_CTD"/>
    <property type="match status" value="1"/>
</dbReference>
<evidence type="ECO:0000313" key="14">
    <source>
        <dbReference type="Proteomes" id="UP000294829"/>
    </source>
</evidence>
<dbReference type="GO" id="GO:0015031">
    <property type="term" value="P:protein transport"/>
    <property type="evidence" value="ECO:0007669"/>
    <property type="project" value="UniProtKB-KW"/>
</dbReference>
<dbReference type="NCBIfam" id="TIGR01352">
    <property type="entry name" value="tonB_Cterm"/>
    <property type="match status" value="1"/>
</dbReference>
<evidence type="ECO:0000256" key="7">
    <source>
        <dbReference type="ARBA" id="ARBA00022927"/>
    </source>
</evidence>
<dbReference type="Proteomes" id="UP000294829">
    <property type="component" value="Unassembled WGS sequence"/>
</dbReference>
<dbReference type="SUPFAM" id="SSF74653">
    <property type="entry name" value="TolA/TonB C-terminal domain"/>
    <property type="match status" value="1"/>
</dbReference>
<keyword evidence="8 11" id="KW-1133">Transmembrane helix</keyword>
<keyword evidence="6 11" id="KW-0812">Transmembrane</keyword>
<comment type="similarity">
    <text evidence="2">Belongs to the TonB family.</text>
</comment>
<keyword evidence="3" id="KW-0813">Transport</keyword>
<keyword evidence="14" id="KW-1185">Reference proteome</keyword>